<dbReference type="InterPro" id="IPR018492">
    <property type="entry name" value="Ribosomal_eL8/Nhp2"/>
</dbReference>
<dbReference type="GO" id="GO:0003723">
    <property type="term" value="F:RNA binding"/>
    <property type="evidence" value="ECO:0007669"/>
    <property type="project" value="UniProtKB-UniRule"/>
</dbReference>
<evidence type="ECO:0000256" key="3">
    <source>
        <dbReference type="ARBA" id="ARBA00023274"/>
    </source>
</evidence>
<dbReference type="Pfam" id="PF01248">
    <property type="entry name" value="Ribosomal_L7Ae"/>
    <property type="match status" value="1"/>
</dbReference>
<feature type="region of interest" description="Disordered" evidence="5">
    <location>
        <begin position="1"/>
        <end position="41"/>
    </location>
</feature>
<dbReference type="GO" id="GO:0022625">
    <property type="term" value="C:cytosolic large ribosomal subunit"/>
    <property type="evidence" value="ECO:0007669"/>
    <property type="project" value="UniProtKB-UniRule"/>
</dbReference>
<accession>A0A1X2GVU5</accession>
<evidence type="ECO:0000256" key="2">
    <source>
        <dbReference type="ARBA" id="ARBA00022980"/>
    </source>
</evidence>
<evidence type="ECO:0000313" key="7">
    <source>
        <dbReference type="EMBL" id="ORX62164.1"/>
    </source>
</evidence>
<dbReference type="PRINTS" id="PR00882">
    <property type="entry name" value="RIBOSOMALL7A"/>
</dbReference>
<dbReference type="PROSITE" id="PS01082">
    <property type="entry name" value="RIBOSOMAL_L7AE"/>
    <property type="match status" value="1"/>
</dbReference>
<proteinExistence type="inferred from homology"/>
<gene>
    <name evidence="7" type="ORF">DM01DRAFT_1342035</name>
</gene>
<protein>
    <recommendedName>
        <fullName evidence="4">60S ribosomal protein L8</fullName>
    </recommendedName>
</protein>
<comment type="caution">
    <text evidence="7">The sequence shown here is derived from an EMBL/GenBank/DDBJ whole genome shotgun (WGS) entry which is preliminary data.</text>
</comment>
<reference evidence="7 8" key="1">
    <citation type="submission" date="2016-07" db="EMBL/GenBank/DDBJ databases">
        <title>Pervasive Adenine N6-methylation of Active Genes in Fungi.</title>
        <authorList>
            <consortium name="DOE Joint Genome Institute"/>
            <person name="Mondo S.J."/>
            <person name="Dannebaum R.O."/>
            <person name="Kuo R.C."/>
            <person name="Labutti K."/>
            <person name="Haridas S."/>
            <person name="Kuo A."/>
            <person name="Salamov A."/>
            <person name="Ahrendt S.R."/>
            <person name="Lipzen A."/>
            <person name="Sullivan W."/>
            <person name="Andreopoulos W.B."/>
            <person name="Clum A."/>
            <person name="Lindquist E."/>
            <person name="Daum C."/>
            <person name="Ramamoorthy G.K."/>
            <person name="Gryganskyi A."/>
            <person name="Culley D."/>
            <person name="Magnuson J.K."/>
            <person name="James T.Y."/>
            <person name="O'Malley M.A."/>
            <person name="Stajich J.E."/>
            <person name="Spatafora J.W."/>
            <person name="Visel A."/>
            <person name="Grigoriev I.V."/>
        </authorList>
    </citation>
    <scope>NUCLEOTIDE SEQUENCE [LARGE SCALE GENOMIC DNA]</scope>
    <source>
        <strain evidence="7 8">NRRL 3301</strain>
    </source>
</reference>
<dbReference type="AlphaFoldDB" id="A0A1X2GVU5"/>
<evidence type="ECO:0000313" key="8">
    <source>
        <dbReference type="Proteomes" id="UP000242146"/>
    </source>
</evidence>
<sequence length="264" mass="29239">MAPAKKSTGKKVAPAPYPIKSTKQAKGPSNPLLEATPKNFGIGQDVQPKRDLSRFVKWPKYVRLQRQKKILYQRLKVPPAINQFTEVLDKNTATQLFKLAHKYRPETKAEKKERLRTIAAAKAEKKEVAKTDKPVVIKYGINHITALIEAKKAQLVVIADDVDPIELVIFLPALCRKMGVPYCIVKGKARLGALVHKKTATALAFTEVNDADKAELANLVSAVQSNDKWEESRRHWGGGINGPKSNARLAKRAAIAAREVAARQ</sequence>
<name>A0A1X2GVU5_9FUNG</name>
<evidence type="ECO:0000256" key="5">
    <source>
        <dbReference type="SAM" id="MobiDB-lite"/>
    </source>
</evidence>
<dbReference type="OrthoDB" id="29563at2759"/>
<dbReference type="InterPro" id="IPR001921">
    <property type="entry name" value="Ribosomal_eL8_euk"/>
</dbReference>
<dbReference type="InterPro" id="IPR050257">
    <property type="entry name" value="eL8/uL1-like"/>
</dbReference>
<evidence type="ECO:0000256" key="4">
    <source>
        <dbReference type="RuleBase" id="RU367042"/>
    </source>
</evidence>
<organism evidence="7 8">
    <name type="scientific">Hesseltinella vesiculosa</name>
    <dbReference type="NCBI Taxonomy" id="101127"/>
    <lineage>
        <taxon>Eukaryota</taxon>
        <taxon>Fungi</taxon>
        <taxon>Fungi incertae sedis</taxon>
        <taxon>Mucoromycota</taxon>
        <taxon>Mucoromycotina</taxon>
        <taxon>Mucoromycetes</taxon>
        <taxon>Mucorales</taxon>
        <taxon>Cunninghamellaceae</taxon>
        <taxon>Hesseltinella</taxon>
    </lineage>
</organism>
<keyword evidence="3 4" id="KW-0687">Ribonucleoprotein</keyword>
<dbReference type="InterPro" id="IPR004037">
    <property type="entry name" value="Ribosomal_eL8-like_CS"/>
</dbReference>
<feature type="domain" description="Ribosomal protein eL8/eL30/eS12/Gadd45" evidence="6">
    <location>
        <begin position="125"/>
        <end position="213"/>
    </location>
</feature>
<evidence type="ECO:0000259" key="6">
    <source>
        <dbReference type="Pfam" id="PF01248"/>
    </source>
</evidence>
<dbReference type="PANTHER" id="PTHR23105">
    <property type="entry name" value="RIBOSOMAL PROTEIN L7AE FAMILY MEMBER"/>
    <property type="match status" value="1"/>
</dbReference>
<keyword evidence="2 4" id="KW-0689">Ribosomal protein</keyword>
<dbReference type="InterPro" id="IPR004038">
    <property type="entry name" value="Ribosomal_eL8/eL30/eS12/Gad45"/>
</dbReference>
<dbReference type="EMBL" id="MCGT01000002">
    <property type="protein sequence ID" value="ORX62164.1"/>
    <property type="molecule type" value="Genomic_DNA"/>
</dbReference>
<comment type="function">
    <text evidence="4">Component of the ribosome.</text>
</comment>
<dbReference type="STRING" id="101127.A0A1X2GVU5"/>
<dbReference type="InterPro" id="IPR029064">
    <property type="entry name" value="Ribosomal_eL30-like_sf"/>
</dbReference>
<dbReference type="PRINTS" id="PR00881">
    <property type="entry name" value="L7ARS6FAMILY"/>
</dbReference>
<dbReference type="Proteomes" id="UP000242146">
    <property type="component" value="Unassembled WGS sequence"/>
</dbReference>
<dbReference type="SUPFAM" id="SSF55315">
    <property type="entry name" value="L30e-like"/>
    <property type="match status" value="1"/>
</dbReference>
<evidence type="ECO:0000256" key="1">
    <source>
        <dbReference type="ARBA" id="ARBA00007337"/>
    </source>
</evidence>
<comment type="similarity">
    <text evidence="1 4">Belongs to the eukaryotic ribosomal protein eL8 family.</text>
</comment>
<dbReference type="FunFam" id="3.30.1330.30:FF:000003">
    <property type="entry name" value="60S ribosomal protein L7a"/>
    <property type="match status" value="1"/>
</dbReference>
<dbReference type="GO" id="GO:0042254">
    <property type="term" value="P:ribosome biogenesis"/>
    <property type="evidence" value="ECO:0007669"/>
    <property type="project" value="InterPro"/>
</dbReference>
<keyword evidence="8" id="KW-1185">Reference proteome</keyword>
<dbReference type="Gene3D" id="3.30.1330.30">
    <property type="match status" value="1"/>
</dbReference>